<dbReference type="Gene3D" id="3.40.50.1010">
    <property type="entry name" value="5'-nuclease"/>
    <property type="match status" value="1"/>
</dbReference>
<dbReference type="GO" id="GO:0030688">
    <property type="term" value="C:preribosome, small subunit precursor"/>
    <property type="evidence" value="ECO:0007669"/>
    <property type="project" value="TreeGrafter"/>
</dbReference>
<dbReference type="InterPro" id="IPR029060">
    <property type="entry name" value="PIN-like_dom_sf"/>
</dbReference>
<reference evidence="5 6" key="1">
    <citation type="submission" date="2018-04" db="EMBL/GenBank/DDBJ databases">
        <title>Halococcoides cellulosivorans gen. nov., sp. nov., an extremely halophilic cellulose-utilizing haloarchaeon from hypersaline lakes.</title>
        <authorList>
            <person name="Sorokin D.Y."/>
            <person name="Toshchakov S.V."/>
            <person name="Samarov N.I."/>
            <person name="Korzhenkov A."/>
            <person name="Kublanov I.V."/>
        </authorList>
    </citation>
    <scope>NUCLEOTIDE SEQUENCE [LARGE SCALE GENOMIC DNA]</scope>
    <source>
        <strain evidence="5 6">HArcel1</strain>
    </source>
</reference>
<evidence type="ECO:0000313" key="6">
    <source>
        <dbReference type="Proteomes" id="UP000244727"/>
    </source>
</evidence>
<dbReference type="GO" id="GO:0004521">
    <property type="term" value="F:RNA endonuclease activity"/>
    <property type="evidence" value="ECO:0007669"/>
    <property type="project" value="TreeGrafter"/>
</dbReference>
<keyword evidence="5" id="KW-0238">DNA-binding</keyword>
<dbReference type="GO" id="GO:0016787">
    <property type="term" value="F:hydrolase activity"/>
    <property type="evidence" value="ECO:0007669"/>
    <property type="project" value="UniProtKB-KW"/>
</dbReference>
<dbReference type="KEGG" id="harc:HARCEL1_02180"/>
<dbReference type="Gene3D" id="2.20.28.10">
    <property type="match status" value="1"/>
</dbReference>
<proteinExistence type="predicted"/>
<dbReference type="PANTHER" id="PTHR12814:SF2">
    <property type="entry name" value="RNA-BINDING PROTEIN NOB1"/>
    <property type="match status" value="1"/>
</dbReference>
<name>A0A2R4WYJ5_9EURY</name>
<dbReference type="Pfam" id="PF17146">
    <property type="entry name" value="PIN_6"/>
    <property type="match status" value="1"/>
</dbReference>
<evidence type="ECO:0000256" key="3">
    <source>
        <dbReference type="ARBA" id="ARBA00022801"/>
    </source>
</evidence>
<keyword evidence="3" id="KW-0378">Hydrolase</keyword>
<dbReference type="SUPFAM" id="SSF88723">
    <property type="entry name" value="PIN domain-like"/>
    <property type="match status" value="1"/>
</dbReference>
<accession>A0A2R4WYJ5</accession>
<gene>
    <name evidence="5" type="ORF">HARCEL1_02180</name>
</gene>
<dbReference type="AlphaFoldDB" id="A0A2R4WYJ5"/>
<evidence type="ECO:0000259" key="4">
    <source>
        <dbReference type="Pfam" id="PF17146"/>
    </source>
</evidence>
<keyword evidence="1" id="KW-0540">Nuclease</keyword>
<dbReference type="CDD" id="cd09876">
    <property type="entry name" value="PIN_Nob1-like"/>
    <property type="match status" value="1"/>
</dbReference>
<organism evidence="5 6">
    <name type="scientific">Halococcoides cellulosivorans</name>
    <dbReference type="NCBI Taxonomy" id="1679096"/>
    <lineage>
        <taxon>Archaea</taxon>
        <taxon>Methanobacteriati</taxon>
        <taxon>Methanobacteriota</taxon>
        <taxon>Stenosarchaea group</taxon>
        <taxon>Halobacteria</taxon>
        <taxon>Halobacteriales</taxon>
        <taxon>Haloarculaceae</taxon>
        <taxon>Halococcoides</taxon>
    </lineage>
</organism>
<dbReference type="GO" id="GO:0003677">
    <property type="term" value="F:DNA binding"/>
    <property type="evidence" value="ECO:0007669"/>
    <property type="project" value="UniProtKB-KW"/>
</dbReference>
<dbReference type="InterPro" id="IPR033411">
    <property type="entry name" value="Ribonuclease_PIN"/>
</dbReference>
<evidence type="ECO:0000256" key="2">
    <source>
        <dbReference type="ARBA" id="ARBA00022723"/>
    </source>
</evidence>
<keyword evidence="2" id="KW-0479">Metal-binding</keyword>
<dbReference type="GO" id="GO:0046872">
    <property type="term" value="F:metal ion binding"/>
    <property type="evidence" value="ECO:0007669"/>
    <property type="project" value="UniProtKB-KW"/>
</dbReference>
<sequence>MYLLDASAFIEGVDPGDPKASIPAVRDECTDSSRYRYEALEGAGMRVHVPDSDTLDRIHRVARETGDRDALSETDRRVLAAALELDAVVVTDDYAIQNVATALGLGIESVARDDIDEAREWIYQCQGCGREFDDHHERCPICGTDLERKNPG</sequence>
<feature type="domain" description="Ribonuclease PIN" evidence="4">
    <location>
        <begin position="4"/>
        <end position="85"/>
    </location>
</feature>
<dbReference type="InterPro" id="IPR039907">
    <property type="entry name" value="NOB1"/>
</dbReference>
<evidence type="ECO:0000256" key="1">
    <source>
        <dbReference type="ARBA" id="ARBA00022722"/>
    </source>
</evidence>
<dbReference type="EMBL" id="CP028858">
    <property type="protein sequence ID" value="AWB26601.1"/>
    <property type="molecule type" value="Genomic_DNA"/>
</dbReference>
<dbReference type="RefSeq" id="WP_108380970.1">
    <property type="nucleotide sequence ID" value="NZ_CP028858.1"/>
</dbReference>
<dbReference type="Proteomes" id="UP000244727">
    <property type="component" value="Chromosome"/>
</dbReference>
<evidence type="ECO:0000313" key="5">
    <source>
        <dbReference type="EMBL" id="AWB26601.1"/>
    </source>
</evidence>
<dbReference type="PANTHER" id="PTHR12814">
    <property type="entry name" value="RNA-BINDING PROTEIN NOB1"/>
    <property type="match status" value="1"/>
</dbReference>
<keyword evidence="6" id="KW-1185">Reference proteome</keyword>
<protein>
    <submittedName>
        <fullName evidence="5">DNA-binding protein</fullName>
    </submittedName>
</protein>
<dbReference type="GO" id="GO:0030490">
    <property type="term" value="P:maturation of SSU-rRNA"/>
    <property type="evidence" value="ECO:0007669"/>
    <property type="project" value="TreeGrafter"/>
</dbReference>
<dbReference type="GeneID" id="36511277"/>